<dbReference type="Proteomes" id="UP000663866">
    <property type="component" value="Unassembled WGS sequence"/>
</dbReference>
<organism evidence="1 2">
    <name type="scientific">Rotaria magnacalcarata</name>
    <dbReference type="NCBI Taxonomy" id="392030"/>
    <lineage>
        <taxon>Eukaryota</taxon>
        <taxon>Metazoa</taxon>
        <taxon>Spiralia</taxon>
        <taxon>Gnathifera</taxon>
        <taxon>Rotifera</taxon>
        <taxon>Eurotatoria</taxon>
        <taxon>Bdelloidea</taxon>
        <taxon>Philodinida</taxon>
        <taxon>Philodinidae</taxon>
        <taxon>Rotaria</taxon>
    </lineage>
</organism>
<dbReference type="AlphaFoldDB" id="A0A821HV96"/>
<evidence type="ECO:0000313" key="1">
    <source>
        <dbReference type="EMBL" id="CAF4688267.1"/>
    </source>
</evidence>
<proteinExistence type="predicted"/>
<keyword evidence="2" id="KW-1185">Reference proteome</keyword>
<sequence>MIELLLNYSADPSAVDSTRLNETMLSIIKGETSVLDSSDNE</sequence>
<reference evidence="1" key="1">
    <citation type="submission" date="2021-02" db="EMBL/GenBank/DDBJ databases">
        <authorList>
            <person name="Nowell W R."/>
        </authorList>
    </citation>
    <scope>NUCLEOTIDE SEQUENCE</scope>
</reference>
<dbReference type="EMBL" id="CAJOBG010097173">
    <property type="protein sequence ID" value="CAF4688267.1"/>
    <property type="molecule type" value="Genomic_DNA"/>
</dbReference>
<comment type="caution">
    <text evidence="1">The sequence shown here is derived from an EMBL/GenBank/DDBJ whole genome shotgun (WGS) entry which is preliminary data.</text>
</comment>
<evidence type="ECO:0000313" key="2">
    <source>
        <dbReference type="Proteomes" id="UP000663866"/>
    </source>
</evidence>
<accession>A0A821HV96</accession>
<gene>
    <name evidence="1" type="ORF">OVN521_LOCUS47974</name>
</gene>
<feature type="non-terminal residue" evidence="1">
    <location>
        <position position="41"/>
    </location>
</feature>
<name>A0A821HV96_9BILA</name>
<protein>
    <submittedName>
        <fullName evidence="1">Uncharacterized protein</fullName>
    </submittedName>
</protein>